<evidence type="ECO:0000313" key="1">
    <source>
        <dbReference type="EMBL" id="CAD1572459.1"/>
    </source>
</evidence>
<name>A0A6V7L8X1_9HYME</name>
<accession>A0A6V7L8X1</accession>
<reference evidence="1" key="1">
    <citation type="submission" date="2020-07" db="EMBL/GenBank/DDBJ databases">
        <authorList>
            <person name="Ferguson B K."/>
        </authorList>
    </citation>
    <scope>NUCLEOTIDE SEQUENCE</scope>
    <source>
        <strain evidence="1">L06</strain>
    </source>
</reference>
<protein>
    <submittedName>
        <fullName evidence="1">Uncharacterized protein</fullName>
    </submittedName>
</protein>
<gene>
    <name evidence="1" type="ORF">BBRV_LOCUS99528</name>
</gene>
<organism evidence="1">
    <name type="scientific">Bracon brevicornis</name>
    <dbReference type="NCBI Taxonomy" id="1563983"/>
    <lineage>
        <taxon>Eukaryota</taxon>
        <taxon>Metazoa</taxon>
        <taxon>Ecdysozoa</taxon>
        <taxon>Arthropoda</taxon>
        <taxon>Hexapoda</taxon>
        <taxon>Insecta</taxon>
        <taxon>Pterygota</taxon>
        <taxon>Neoptera</taxon>
        <taxon>Endopterygota</taxon>
        <taxon>Hymenoptera</taxon>
        <taxon>Apocrita</taxon>
        <taxon>Ichneumonoidea</taxon>
        <taxon>Braconidae</taxon>
        <taxon>Braconinae</taxon>
        <taxon>Bracon</taxon>
    </lineage>
</organism>
<dbReference type="AlphaFoldDB" id="A0A6V7L8X1"/>
<sequence length="154" mass="18121">MSCVNWCVYWWSEDINKLSAENLRARRQVQRARGKPCFLQLEVGFKKIRSNLRKAIGDSKKRCWIELIEKVNNDPWGRPYKVVMSRPDGYQQPTCPDQLERIVEVLFPTQEPFEYHVEQEEEEMIPPVTHRELMPACMRVGNSKAPGITFPTLR</sequence>
<proteinExistence type="predicted"/>
<dbReference type="EMBL" id="CADCXW020000339">
    <property type="protein sequence ID" value="CAD1572459.1"/>
    <property type="molecule type" value="Genomic_DNA"/>
</dbReference>